<dbReference type="GO" id="GO:0000725">
    <property type="term" value="P:recombinational repair"/>
    <property type="evidence" value="ECO:0007669"/>
    <property type="project" value="TreeGrafter"/>
</dbReference>
<dbReference type="AlphaFoldDB" id="A0A9W8SAV7"/>
<comment type="caution">
    <text evidence="1">The sequence shown here is derived from an EMBL/GenBank/DDBJ whole genome shotgun (WGS) entry which is preliminary data.</text>
</comment>
<dbReference type="Pfam" id="PF13245">
    <property type="entry name" value="AAA_19"/>
    <property type="match status" value="1"/>
</dbReference>
<dbReference type="InterPro" id="IPR027417">
    <property type="entry name" value="P-loop_NTPase"/>
</dbReference>
<dbReference type="InterPro" id="IPR000212">
    <property type="entry name" value="DNA_helicase_UvrD/REP"/>
</dbReference>
<dbReference type="OrthoDB" id="1470711at2759"/>
<dbReference type="PANTHER" id="PTHR11070:SF66">
    <property type="entry name" value="UVRD-LIKE HELICASE C-TERMINAL DOMAIN-CONTAINING PROTEIN"/>
    <property type="match status" value="1"/>
</dbReference>
<dbReference type="PANTHER" id="PTHR11070">
    <property type="entry name" value="UVRD / RECB / PCRA DNA HELICASE FAMILY MEMBER"/>
    <property type="match status" value="1"/>
</dbReference>
<name>A0A9W8SAV7_9HYPO</name>
<protein>
    <recommendedName>
        <fullName evidence="3">DNA helicase</fullName>
    </recommendedName>
</protein>
<dbReference type="GO" id="GO:0043138">
    <property type="term" value="F:3'-5' DNA helicase activity"/>
    <property type="evidence" value="ECO:0007669"/>
    <property type="project" value="TreeGrafter"/>
</dbReference>
<keyword evidence="2" id="KW-1185">Reference proteome</keyword>
<sequence>MTFLLTIHQIRSPHHFITSRFFTYNHGLLQQADKKPIVALSPQQLTIAQLCAEQNVVVSARPGSGKTATIEAIAAAYPDKQIGVFLPSKRHKDETSHRLKEYTNCHISTFHDMFIALFGPRGVALTDKIIRKRVKYLREHHKLPEWMSTPFDIIVLDEFQDCNPANFLLVQHLIRPHDLKKGNQPARIVVLGDERLSIDRFRIADPRYLTLAPQLLGPISPYPFAKVQLGESFEIPKPTVDFINRVFLKGEQYITSSKHGPKPVVLKCLYWNKDALAKKLIPLINHYGPENCAIIAPKVLKKSPVQYLANSLAEKHGIPISVPTDEETPLDDRVIKGKMCVSTIHQFKDCERDLVIVFGMDNSFFNKKGRHDLPDYKCPNETFVALTRALEQLVVVHNDVPDFIKIMPFVSVNDLYKTAKVVNMTNSKARIASNTQGRRIRVKLTLPEACEVSDLTRFIQPELLADLVNRYLEHRRISLEVPPNEFLEIPDVVPSDLEKGYWESVSDINSLVLLSVLELKYAGTLHTLYPNLGDVDKKPHGELSPWLCRRACEHKAYISGYWIRMIQMENHKFDWIEPKMLELAQRQLSLDEEMTGSVIGHKFALDMRSKFTFAGEDTCIKGRAHIITTAPPSDRDDGMNNSTILEVKLVPHLTDEHVVQACVKAYLLSQTTGKLPRIILYNIRTGDKREVTPRDGIQGLQHLITDLIRLRYKPQVHLADERFLELFMPNNPASSPHGKERR</sequence>
<dbReference type="GO" id="GO:0005524">
    <property type="term" value="F:ATP binding"/>
    <property type="evidence" value="ECO:0007669"/>
    <property type="project" value="InterPro"/>
</dbReference>
<gene>
    <name evidence="1" type="ORF">NW762_002498</name>
</gene>
<proteinExistence type="predicted"/>
<accession>A0A9W8SAV7</accession>
<dbReference type="EMBL" id="JAOQAZ010000003">
    <property type="protein sequence ID" value="KAJ4268435.1"/>
    <property type="molecule type" value="Genomic_DNA"/>
</dbReference>
<evidence type="ECO:0000313" key="1">
    <source>
        <dbReference type="EMBL" id="KAJ4268435.1"/>
    </source>
</evidence>
<dbReference type="GO" id="GO:0005634">
    <property type="term" value="C:nucleus"/>
    <property type="evidence" value="ECO:0007669"/>
    <property type="project" value="TreeGrafter"/>
</dbReference>
<dbReference type="GO" id="GO:0003677">
    <property type="term" value="F:DNA binding"/>
    <property type="evidence" value="ECO:0007669"/>
    <property type="project" value="InterPro"/>
</dbReference>
<evidence type="ECO:0000313" key="2">
    <source>
        <dbReference type="Proteomes" id="UP001152049"/>
    </source>
</evidence>
<organism evidence="1 2">
    <name type="scientific">Fusarium torreyae</name>
    <dbReference type="NCBI Taxonomy" id="1237075"/>
    <lineage>
        <taxon>Eukaryota</taxon>
        <taxon>Fungi</taxon>
        <taxon>Dikarya</taxon>
        <taxon>Ascomycota</taxon>
        <taxon>Pezizomycotina</taxon>
        <taxon>Sordariomycetes</taxon>
        <taxon>Hypocreomycetidae</taxon>
        <taxon>Hypocreales</taxon>
        <taxon>Nectriaceae</taxon>
        <taxon>Fusarium</taxon>
    </lineage>
</organism>
<dbReference type="Proteomes" id="UP001152049">
    <property type="component" value="Unassembled WGS sequence"/>
</dbReference>
<evidence type="ECO:0008006" key="3">
    <source>
        <dbReference type="Google" id="ProtNLM"/>
    </source>
</evidence>
<dbReference type="SUPFAM" id="SSF52540">
    <property type="entry name" value="P-loop containing nucleoside triphosphate hydrolases"/>
    <property type="match status" value="1"/>
</dbReference>
<dbReference type="Gene3D" id="3.40.50.300">
    <property type="entry name" value="P-loop containing nucleotide triphosphate hydrolases"/>
    <property type="match status" value="2"/>
</dbReference>
<reference evidence="1" key="1">
    <citation type="submission" date="2022-09" db="EMBL/GenBank/DDBJ databases">
        <title>Fusarium specimens isolated from Avocado Roots.</title>
        <authorList>
            <person name="Stajich J."/>
            <person name="Roper C."/>
            <person name="Heimlech-Rivalta G."/>
        </authorList>
    </citation>
    <scope>NUCLEOTIDE SEQUENCE</scope>
    <source>
        <strain evidence="1">CF00136</strain>
    </source>
</reference>